<comment type="caution">
    <text evidence="1">The sequence shown here is derived from an EMBL/GenBank/DDBJ whole genome shotgun (WGS) entry which is preliminary data.</text>
</comment>
<organism evidence="1 2">
    <name type="scientific">Smallanthus sonchifolius</name>
    <dbReference type="NCBI Taxonomy" id="185202"/>
    <lineage>
        <taxon>Eukaryota</taxon>
        <taxon>Viridiplantae</taxon>
        <taxon>Streptophyta</taxon>
        <taxon>Embryophyta</taxon>
        <taxon>Tracheophyta</taxon>
        <taxon>Spermatophyta</taxon>
        <taxon>Magnoliopsida</taxon>
        <taxon>eudicotyledons</taxon>
        <taxon>Gunneridae</taxon>
        <taxon>Pentapetalae</taxon>
        <taxon>asterids</taxon>
        <taxon>campanulids</taxon>
        <taxon>Asterales</taxon>
        <taxon>Asteraceae</taxon>
        <taxon>Asteroideae</taxon>
        <taxon>Heliantheae alliance</taxon>
        <taxon>Millerieae</taxon>
        <taxon>Smallanthus</taxon>
    </lineage>
</organism>
<keyword evidence="2" id="KW-1185">Reference proteome</keyword>
<dbReference type="Proteomes" id="UP001056120">
    <property type="component" value="Linkage Group LG25"/>
</dbReference>
<reference evidence="1 2" key="2">
    <citation type="journal article" date="2022" name="Mol. Ecol. Resour.">
        <title>The genomes of chicory, endive, great burdock and yacon provide insights into Asteraceae paleo-polyploidization history and plant inulin production.</title>
        <authorList>
            <person name="Fan W."/>
            <person name="Wang S."/>
            <person name="Wang H."/>
            <person name="Wang A."/>
            <person name="Jiang F."/>
            <person name="Liu H."/>
            <person name="Zhao H."/>
            <person name="Xu D."/>
            <person name="Zhang Y."/>
        </authorList>
    </citation>
    <scope>NUCLEOTIDE SEQUENCE [LARGE SCALE GENOMIC DNA]</scope>
    <source>
        <strain evidence="2">cv. Yunnan</strain>
        <tissue evidence="1">Leaves</tissue>
    </source>
</reference>
<evidence type="ECO:0000313" key="2">
    <source>
        <dbReference type="Proteomes" id="UP001056120"/>
    </source>
</evidence>
<dbReference type="EMBL" id="CM042042">
    <property type="protein sequence ID" value="KAI3705142.1"/>
    <property type="molecule type" value="Genomic_DNA"/>
</dbReference>
<name>A0ACB9A4H7_9ASTR</name>
<sequence length="105" mass="12118">MNSSLCLSGDYFLLNKRFLLHCFELAAEYHKTIEFEVEFNSNKYSEDGDNLHRSFDPFSSSRAIDKINMITDNDLGFIANFLGLFIFALVIAYHYVLADPKYEGN</sequence>
<reference evidence="2" key="1">
    <citation type="journal article" date="2022" name="Mol. Ecol. Resour.">
        <title>The genomes of chicory, endive, great burdock and yacon provide insights into Asteraceae palaeo-polyploidization history and plant inulin production.</title>
        <authorList>
            <person name="Fan W."/>
            <person name="Wang S."/>
            <person name="Wang H."/>
            <person name="Wang A."/>
            <person name="Jiang F."/>
            <person name="Liu H."/>
            <person name="Zhao H."/>
            <person name="Xu D."/>
            <person name="Zhang Y."/>
        </authorList>
    </citation>
    <scope>NUCLEOTIDE SEQUENCE [LARGE SCALE GENOMIC DNA]</scope>
    <source>
        <strain evidence="2">cv. Yunnan</strain>
    </source>
</reference>
<proteinExistence type="predicted"/>
<gene>
    <name evidence="1" type="ORF">L1987_75375</name>
</gene>
<evidence type="ECO:0000313" key="1">
    <source>
        <dbReference type="EMBL" id="KAI3705142.1"/>
    </source>
</evidence>
<protein>
    <submittedName>
        <fullName evidence="1">Uncharacterized protein</fullName>
    </submittedName>
</protein>
<accession>A0ACB9A4H7</accession>